<reference evidence="1 2" key="1">
    <citation type="submission" date="2019-03" db="EMBL/GenBank/DDBJ databases">
        <title>Lake Tanganyika Metagenome-Assembled Genomes (MAGs).</title>
        <authorList>
            <person name="Tran P."/>
        </authorList>
    </citation>
    <scope>NUCLEOTIDE SEQUENCE [LARGE SCALE GENOMIC DNA]</scope>
    <source>
        <strain evidence="1">K_DeepCast_65m_m2_236</strain>
    </source>
</reference>
<name>A0A937X6U5_9BACT</name>
<evidence type="ECO:0000313" key="1">
    <source>
        <dbReference type="EMBL" id="MBM3275235.1"/>
    </source>
</evidence>
<feature type="non-terminal residue" evidence="1">
    <location>
        <position position="55"/>
    </location>
</feature>
<dbReference type="EMBL" id="VGJX01000496">
    <property type="protein sequence ID" value="MBM3275235.1"/>
    <property type="molecule type" value="Genomic_DNA"/>
</dbReference>
<evidence type="ECO:0000313" key="2">
    <source>
        <dbReference type="Proteomes" id="UP000703893"/>
    </source>
</evidence>
<dbReference type="AlphaFoldDB" id="A0A937X6U5"/>
<accession>A0A937X6U5</accession>
<comment type="caution">
    <text evidence="1">The sequence shown here is derived from an EMBL/GenBank/DDBJ whole genome shotgun (WGS) entry which is preliminary data.</text>
</comment>
<dbReference type="Proteomes" id="UP000703893">
    <property type="component" value="Unassembled WGS sequence"/>
</dbReference>
<sequence length="55" mass="6239">MSPKTHLVDTTAMGKNVAYPMETNLLDCGGDKLHLDEKKPCFRRLQRRRAGIEPV</sequence>
<proteinExistence type="predicted"/>
<organism evidence="1 2">
    <name type="scientific">Candidatus Tanganyikabacteria bacterium</name>
    <dbReference type="NCBI Taxonomy" id="2961651"/>
    <lineage>
        <taxon>Bacteria</taxon>
        <taxon>Bacillati</taxon>
        <taxon>Candidatus Sericytochromatia</taxon>
        <taxon>Candidatus Tanganyikabacteria</taxon>
    </lineage>
</organism>
<protein>
    <submittedName>
        <fullName evidence="1">Uncharacterized protein</fullName>
    </submittedName>
</protein>
<gene>
    <name evidence="1" type="ORF">FJZ00_08780</name>
</gene>